<feature type="region of interest" description="Disordered" evidence="1">
    <location>
        <begin position="782"/>
        <end position="846"/>
    </location>
</feature>
<feature type="compositionally biased region" description="Low complexity" evidence="1">
    <location>
        <begin position="783"/>
        <end position="794"/>
    </location>
</feature>
<evidence type="ECO:0000259" key="3">
    <source>
        <dbReference type="Pfam" id="PF07727"/>
    </source>
</evidence>
<gene>
    <name evidence="4" type="primary">RE2</name>
    <name evidence="4" type="ORF">SPIL2461_LOCUS17977</name>
</gene>
<protein>
    <submittedName>
        <fullName evidence="4">RE2 protein</fullName>
    </submittedName>
</protein>
<comment type="caution">
    <text evidence="4">The sequence shown here is derived from an EMBL/GenBank/DDBJ whole genome shotgun (WGS) entry which is preliminary data.</text>
</comment>
<evidence type="ECO:0000313" key="4">
    <source>
        <dbReference type="EMBL" id="CAE7661769.1"/>
    </source>
</evidence>
<dbReference type="OrthoDB" id="420120at2759"/>
<feature type="compositionally biased region" description="Basic and acidic residues" evidence="1">
    <location>
        <begin position="368"/>
        <end position="386"/>
    </location>
</feature>
<reference evidence="4" key="1">
    <citation type="submission" date="2021-02" db="EMBL/GenBank/DDBJ databases">
        <authorList>
            <person name="Dougan E. K."/>
            <person name="Rhodes N."/>
            <person name="Thang M."/>
            <person name="Chan C."/>
        </authorList>
    </citation>
    <scope>NUCLEOTIDE SEQUENCE</scope>
</reference>
<evidence type="ECO:0000256" key="1">
    <source>
        <dbReference type="SAM" id="MobiDB-lite"/>
    </source>
</evidence>
<feature type="domain" description="Reverse transcriptase Ty1/copia-type" evidence="3">
    <location>
        <begin position="1223"/>
        <end position="1452"/>
    </location>
</feature>
<proteinExistence type="predicted"/>
<sequence>MLRVNLLQLRKRLPMLRVMIVLPVVKILAAPGMGTGVEPPILLGVPTVAVGDTLVGTGIGLTGVEILTMAVGRGIVVGVSALGDNEAVGQQVLQVILVLNRRDRAQEGKIGASEKMTVPGFDAEATGEELGTSARSYLRQVDAWCKVTRTPPEQRALLLYQNLSGRAWIEAEELNVEELASAAGLSVFKTWVQERYQEVEVSKIAEALTSFFRRLKRKPGQTIREFNSTFDRGHARLLEIDCRLPEVARAWAYLNALILSNSEELALLASVGNEYHTGRLQRAAVLHWQPKKGLDTGAVGHGGKGTKHAFLTGVGDEDAESGNGVQEDEEEILPEEMAAEIHEAYVAQESAKARFREVAKAGGADPAVLRDPKKSHANQDDSSKVTVEQRLRLAKARSYCTGCGRRGHWRKDSHCPLNQGKTSDNGWLQGYLKVAKDAGAKTQLLNAQEDFRFGASKVFRASEATYTATLVLSVRGKSFLLRASVVQGDVPLLLSRKVLSKLGMVYDVERHTAEFKHLDIPEYRLLTTESGHPAIPAKSSAVDGLVIPTLGMRPTANLNSFSFKTIFYPKKIPNVIFNFLTGETLNYDMFAKWWREKMLFDPSKWITSQEDVKKKLMRQLLSIALEGLILELPMTSTPKTPWQMTKAELVAEATRQGSIVHPSWNVGEIRQVFIEHRRVNDGVNLMPKGLGSMSLAQLKEQCVKRAVDVPEKAVKGQLQLLLRRTHSPPGEAVVSFGRHASKLYWEVPMSYLKRTMAEVKANQGNSSHDLIHLVAIPEENEDASSAGASSWSQAPEPRLSKGDASGPKHGYLPTSSPSPVVLKRRAKEEQTETQCMQEGAPEMWDGDSLDDPFNGLSVEHFAKKLCDEKDFSSQSCERIVKYVCAKSRNERKRQVAANTCSVALGAYTHGAFHGAIKKTFRYFHVAQYLNKFLRFHGARGPRSSTQLNFDAAINPHKETSALCDGATASGLYFNTKDQIQAFDPKRKHGVDDLSLPDRDVLSTCGFHLNDLEESGAPRQEKHKVIEHPSLLEVGGYDITLDIAESGGSSATPGNAISLDAKASMLELKMRLTSTGLSWSLLSMSLGHGASRRGFGKGNVTGVKIKLQRGFVFGRNLLIHVGILVFGYLFCAPQQLGDIYLRETPPIAALSPNDSQRRLCLELQTRESEHAAFRAAEDKQFQEHLDHTALIPLSPEESARGEAEVDPSRILTSRFAYRDKNYSRRKLDASVARRHKSRLVVSGHQDPDGAVLQTDAPTINRLSVLSRLQLVASRRKSHGWEAAAGDIQAFLNGDALTRELFLHQPRTGLKNLAPQQLLKINKGIFGLLDSHRRWWRRLRQDALALALVLDGVEHRFVQNALDPCVFQLVGPSSSPEAHPEPVTYSGVHVDDLLVVGSRQVGQQVRDALSAAFPVDGWEIDNFEYIGSHVTVSDEGVHVSQEAYATSRLFEVDLVKGQQDLDLASTEQKIDNQSLIGALSWLGSQTRPDLQRSVSLAQQLQKAPTVGDIKFTNQVARRAWSHRDKGIWLRPLDLSSLEFVVYHDSALANALLEGEDGFRLSSEDHELGTMTTGPFADKTRKARRENSKVARQFGILIYLTDSARYLEGGGVGSILDWKSTANPRVCRSTFGAETMACAEAVEMGQYVRSFVETVLKGSLQRVEFLAGSQLTCVTDCTSLVDHLHREGIPRVPSDKRLEIDLAALRQHFELERLDRREASTLLGSYRVPVSRYFD</sequence>
<feature type="region of interest" description="Disordered" evidence="1">
    <location>
        <begin position="362"/>
        <end position="386"/>
    </location>
</feature>
<name>A0A812VWT7_SYMPI</name>
<dbReference type="Proteomes" id="UP000649617">
    <property type="component" value="Unassembled WGS sequence"/>
</dbReference>
<feature type="signal peptide" evidence="2">
    <location>
        <begin position="1"/>
        <end position="29"/>
    </location>
</feature>
<accession>A0A812VWT7</accession>
<organism evidence="4 5">
    <name type="scientific">Symbiodinium pilosum</name>
    <name type="common">Dinoflagellate</name>
    <dbReference type="NCBI Taxonomy" id="2952"/>
    <lineage>
        <taxon>Eukaryota</taxon>
        <taxon>Sar</taxon>
        <taxon>Alveolata</taxon>
        <taxon>Dinophyceae</taxon>
        <taxon>Suessiales</taxon>
        <taxon>Symbiodiniaceae</taxon>
        <taxon>Symbiodinium</taxon>
    </lineage>
</organism>
<keyword evidence="5" id="KW-1185">Reference proteome</keyword>
<dbReference type="Pfam" id="PF07727">
    <property type="entry name" value="RVT_2"/>
    <property type="match status" value="1"/>
</dbReference>
<dbReference type="EMBL" id="CAJNIZ010043504">
    <property type="protein sequence ID" value="CAE7661769.1"/>
    <property type="molecule type" value="Genomic_DNA"/>
</dbReference>
<evidence type="ECO:0000256" key="2">
    <source>
        <dbReference type="SAM" id="SignalP"/>
    </source>
</evidence>
<keyword evidence="2" id="KW-0732">Signal</keyword>
<feature type="chain" id="PRO_5032552291" evidence="2">
    <location>
        <begin position="30"/>
        <end position="1732"/>
    </location>
</feature>
<dbReference type="InterPro" id="IPR013103">
    <property type="entry name" value="RVT_2"/>
</dbReference>
<evidence type="ECO:0000313" key="5">
    <source>
        <dbReference type="Proteomes" id="UP000649617"/>
    </source>
</evidence>